<evidence type="ECO:0000256" key="2">
    <source>
        <dbReference type="ARBA" id="ARBA00005658"/>
    </source>
</evidence>
<feature type="transmembrane region" description="Helical" evidence="8">
    <location>
        <begin position="183"/>
        <end position="204"/>
    </location>
</feature>
<evidence type="ECO:0000256" key="5">
    <source>
        <dbReference type="ARBA" id="ARBA00022692"/>
    </source>
</evidence>
<dbReference type="PANTHER" id="PTHR30047:SF7">
    <property type="entry name" value="HIGH-AFFINITY CHOLINE TRANSPORT PROTEIN"/>
    <property type="match status" value="1"/>
</dbReference>
<dbReference type="InterPro" id="IPR000060">
    <property type="entry name" value="BCCT_transptr"/>
</dbReference>
<feature type="transmembrane region" description="Helical" evidence="8">
    <location>
        <begin position="341"/>
        <end position="365"/>
    </location>
</feature>
<evidence type="ECO:0000256" key="1">
    <source>
        <dbReference type="ARBA" id="ARBA00004651"/>
    </source>
</evidence>
<dbReference type="RefSeq" id="WP_126050457.1">
    <property type="nucleotide sequence ID" value="NZ_QYTV02000004.1"/>
</dbReference>
<dbReference type="Proteomes" id="UP000287156">
    <property type="component" value="Unassembled WGS sequence"/>
</dbReference>
<evidence type="ECO:0000256" key="3">
    <source>
        <dbReference type="ARBA" id="ARBA00022448"/>
    </source>
</evidence>
<feature type="transmembrane region" description="Helical" evidence="8">
    <location>
        <begin position="399"/>
        <end position="427"/>
    </location>
</feature>
<evidence type="ECO:0000313" key="9">
    <source>
        <dbReference type="EMBL" id="RST74115.1"/>
    </source>
</evidence>
<feature type="transmembrane region" description="Helical" evidence="8">
    <location>
        <begin position="464"/>
        <end position="484"/>
    </location>
</feature>
<comment type="subcellular location">
    <subcellularLocation>
        <location evidence="1">Cell membrane</location>
        <topology evidence="1">Multi-pass membrane protein</topology>
    </subcellularLocation>
</comment>
<feature type="transmembrane region" description="Helical" evidence="8">
    <location>
        <begin position="44"/>
        <end position="64"/>
    </location>
</feature>
<dbReference type="NCBIfam" id="TIGR00842">
    <property type="entry name" value="bcct"/>
    <property type="match status" value="1"/>
</dbReference>
<keyword evidence="10" id="KW-1185">Reference proteome</keyword>
<evidence type="ECO:0000256" key="4">
    <source>
        <dbReference type="ARBA" id="ARBA00022475"/>
    </source>
</evidence>
<sequence>MAKNIVVIGALILTSIFVLFGVIAPDKMGELSNYILFTFIGENFGWYYMLVAFAFVAICLYVALSKYGNIRLGKDTDKPEFNRFTWIAMLYSAGLAISLFFWGVAEPVLMYIDPPFGAGETKESAETAMQYTFFHWGLHSWGSYAIIGLIMAYFQYRKNTLPLINETLEPLLGKRAFGPIGKFINILAIFAVISGITTSLGLGVKQMGAGFDYVWGIENNFTNQIILILFLTTLFIISASTGIKRGIKWLSNINIVLALTIMMFIFIAGPTRNILSILVNGTGDYLQNFISMSFHLEPFLNDYTWQAGWDFFYWGWAISFGVFVGLFIARISKGRTIREFIFGAMLIPTIATMIWYSTIGGSALYNIVNLGNNELANRILENMDTALFYFLQLFPYSPVLIFMTFISLIIFFVTSADSTVYVLGMYSEETINPTNKSKIMWGAVIAGVAIALLLSGGLTPLQTVSAVAGLPFSVVVLFMCASFIKSLRNEKLGSNYEPKEDIESCEVGEREVG</sequence>
<dbReference type="AlphaFoldDB" id="A0A429XZ93"/>
<dbReference type="GO" id="GO:0005886">
    <property type="term" value="C:plasma membrane"/>
    <property type="evidence" value="ECO:0007669"/>
    <property type="project" value="UniProtKB-SubCell"/>
</dbReference>
<feature type="transmembrane region" description="Helical" evidence="8">
    <location>
        <begin position="5"/>
        <end position="24"/>
    </location>
</feature>
<feature type="transmembrane region" description="Helical" evidence="8">
    <location>
        <begin position="250"/>
        <end position="269"/>
    </location>
</feature>
<keyword evidence="6 8" id="KW-1133">Transmembrane helix</keyword>
<evidence type="ECO:0000256" key="7">
    <source>
        <dbReference type="ARBA" id="ARBA00023136"/>
    </source>
</evidence>
<dbReference type="OrthoDB" id="9775735at2"/>
<dbReference type="EMBL" id="QYTV02000004">
    <property type="protein sequence ID" value="RST74115.1"/>
    <property type="molecule type" value="Genomic_DNA"/>
</dbReference>
<feature type="transmembrane region" description="Helical" evidence="8">
    <location>
        <begin position="133"/>
        <end position="154"/>
    </location>
</feature>
<protein>
    <submittedName>
        <fullName evidence="9">BCCT family transporter</fullName>
    </submittedName>
</protein>
<keyword evidence="4" id="KW-1003">Cell membrane</keyword>
<feature type="transmembrane region" description="Helical" evidence="8">
    <location>
        <begin position="311"/>
        <end position="329"/>
    </location>
</feature>
<feature type="transmembrane region" description="Helical" evidence="8">
    <location>
        <begin position="84"/>
        <end position="105"/>
    </location>
</feature>
<keyword evidence="5 8" id="KW-0812">Transmembrane</keyword>
<comment type="caution">
    <text evidence="9">The sequence shown here is derived from an EMBL/GenBank/DDBJ whole genome shotgun (WGS) entry which is preliminary data.</text>
</comment>
<gene>
    <name evidence="9" type="ORF">D4T97_010560</name>
</gene>
<dbReference type="GO" id="GO:0022857">
    <property type="term" value="F:transmembrane transporter activity"/>
    <property type="evidence" value="ECO:0007669"/>
    <property type="project" value="InterPro"/>
</dbReference>
<proteinExistence type="inferred from homology"/>
<keyword evidence="7 8" id="KW-0472">Membrane</keyword>
<feature type="transmembrane region" description="Helical" evidence="8">
    <location>
        <begin position="439"/>
        <end position="458"/>
    </location>
</feature>
<feature type="transmembrane region" description="Helical" evidence="8">
    <location>
        <begin position="224"/>
        <end position="243"/>
    </location>
</feature>
<dbReference type="PANTHER" id="PTHR30047">
    <property type="entry name" value="HIGH-AFFINITY CHOLINE TRANSPORT PROTEIN-RELATED"/>
    <property type="match status" value="1"/>
</dbReference>
<organism evidence="9 10">
    <name type="scientific">Siminovitchia acidinfaciens</name>
    <dbReference type="NCBI Taxonomy" id="2321395"/>
    <lineage>
        <taxon>Bacteria</taxon>
        <taxon>Bacillati</taxon>
        <taxon>Bacillota</taxon>
        <taxon>Bacilli</taxon>
        <taxon>Bacillales</taxon>
        <taxon>Bacillaceae</taxon>
        <taxon>Siminovitchia</taxon>
    </lineage>
</organism>
<dbReference type="Pfam" id="PF02028">
    <property type="entry name" value="BCCT"/>
    <property type="match status" value="1"/>
</dbReference>
<name>A0A429XZ93_9BACI</name>
<accession>A0A429XZ93</accession>
<evidence type="ECO:0000313" key="10">
    <source>
        <dbReference type="Proteomes" id="UP000287156"/>
    </source>
</evidence>
<comment type="similarity">
    <text evidence="2">Belongs to the BCCT transporter (TC 2.A.15) family.</text>
</comment>
<evidence type="ECO:0000256" key="8">
    <source>
        <dbReference type="SAM" id="Phobius"/>
    </source>
</evidence>
<evidence type="ECO:0000256" key="6">
    <source>
        <dbReference type="ARBA" id="ARBA00022989"/>
    </source>
</evidence>
<reference evidence="9" key="1">
    <citation type="submission" date="2018-12" db="EMBL/GenBank/DDBJ databases">
        <authorList>
            <person name="Sun L."/>
            <person name="Chen Z."/>
        </authorList>
    </citation>
    <scope>NUCLEOTIDE SEQUENCE [LARGE SCALE GENOMIC DNA]</scope>
    <source>
        <strain evidence="9">3-2-2</strain>
    </source>
</reference>
<keyword evidence="3" id="KW-0813">Transport</keyword>